<dbReference type="InParanoid" id="K1WQ65"/>
<dbReference type="PANTHER" id="PTHR12652">
    <property type="entry name" value="PEROXISOMAL BIOGENESIS FACTOR 11"/>
    <property type="match status" value="1"/>
</dbReference>
<proteinExistence type="predicted"/>
<dbReference type="GO" id="GO:0005778">
    <property type="term" value="C:peroxisomal membrane"/>
    <property type="evidence" value="ECO:0007669"/>
    <property type="project" value="UniProtKB-SubCell"/>
</dbReference>
<reference evidence="5 6" key="1">
    <citation type="journal article" date="2012" name="BMC Genomics">
        <title>Sequencing the genome of Marssonina brunnea reveals fungus-poplar co-evolution.</title>
        <authorList>
            <person name="Zhu S."/>
            <person name="Cao Y.-Z."/>
            <person name="Jiang C."/>
            <person name="Tan B.-Y."/>
            <person name="Wang Z."/>
            <person name="Feng S."/>
            <person name="Zhang L."/>
            <person name="Su X.-H."/>
            <person name="Brejova B."/>
            <person name="Vinar T."/>
            <person name="Xu M."/>
            <person name="Wang M.-X."/>
            <person name="Zhang S.-G."/>
            <person name="Huang M.-R."/>
            <person name="Wu R."/>
            <person name="Zhou Y."/>
        </authorList>
    </citation>
    <scope>NUCLEOTIDE SEQUENCE [LARGE SCALE GENOMIC DNA]</scope>
    <source>
        <strain evidence="5 6">MB_m1</strain>
    </source>
</reference>
<dbReference type="Proteomes" id="UP000006753">
    <property type="component" value="Unassembled WGS sequence"/>
</dbReference>
<evidence type="ECO:0000313" key="5">
    <source>
        <dbReference type="EMBL" id="EKD19760.1"/>
    </source>
</evidence>
<keyword evidence="6" id="KW-1185">Reference proteome</keyword>
<evidence type="ECO:0000256" key="2">
    <source>
        <dbReference type="ARBA" id="ARBA00023136"/>
    </source>
</evidence>
<dbReference type="OMA" id="MFFTTFT"/>
<dbReference type="STRING" id="1072389.K1WQ65"/>
<dbReference type="GO" id="GO:0016559">
    <property type="term" value="P:peroxisome fission"/>
    <property type="evidence" value="ECO:0007669"/>
    <property type="project" value="InterPro"/>
</dbReference>
<dbReference type="Pfam" id="PF05648">
    <property type="entry name" value="PEX11"/>
    <property type="match status" value="1"/>
</dbReference>
<evidence type="ECO:0000256" key="1">
    <source>
        <dbReference type="ARBA" id="ARBA00022593"/>
    </source>
</evidence>
<evidence type="ECO:0000256" key="4">
    <source>
        <dbReference type="ARBA" id="ARBA00046271"/>
    </source>
</evidence>
<dbReference type="GeneID" id="18757647"/>
<dbReference type="eggNOG" id="ENOG502SS81">
    <property type="taxonomic scope" value="Eukaryota"/>
</dbReference>
<evidence type="ECO:0000313" key="6">
    <source>
        <dbReference type="Proteomes" id="UP000006753"/>
    </source>
</evidence>
<dbReference type="EMBL" id="JH921430">
    <property type="protein sequence ID" value="EKD19760.1"/>
    <property type="molecule type" value="Genomic_DNA"/>
</dbReference>
<dbReference type="OrthoDB" id="3636394at2759"/>
<dbReference type="AlphaFoldDB" id="K1WQ65"/>
<dbReference type="HOGENOM" id="CLU_049216_1_1_1"/>
<comment type="subcellular location">
    <subcellularLocation>
        <location evidence="4">Peroxisome membrane</location>
    </subcellularLocation>
</comment>
<gene>
    <name evidence="5" type="ORF">MBM_01712</name>
</gene>
<name>K1WQ65_MARBU</name>
<organism evidence="5 6">
    <name type="scientific">Marssonina brunnea f. sp. multigermtubi (strain MB_m1)</name>
    <name type="common">Marssonina leaf spot fungus</name>
    <dbReference type="NCBI Taxonomy" id="1072389"/>
    <lineage>
        <taxon>Eukaryota</taxon>
        <taxon>Fungi</taxon>
        <taxon>Dikarya</taxon>
        <taxon>Ascomycota</taxon>
        <taxon>Pezizomycotina</taxon>
        <taxon>Leotiomycetes</taxon>
        <taxon>Helotiales</taxon>
        <taxon>Drepanopezizaceae</taxon>
        <taxon>Drepanopeziza</taxon>
    </lineage>
</organism>
<keyword evidence="2" id="KW-0472">Membrane</keyword>
<dbReference type="PANTHER" id="PTHR12652:SF23">
    <property type="entry name" value="MICROBODY (PEROXISOME) PROLIFERATION PROTEIN PEROXIN 11B (EUROFUNG)"/>
    <property type="match status" value="1"/>
</dbReference>
<evidence type="ECO:0000256" key="3">
    <source>
        <dbReference type="ARBA" id="ARBA00023140"/>
    </source>
</evidence>
<keyword evidence="3" id="KW-0576">Peroxisome</keyword>
<keyword evidence="1" id="KW-0962">Peroxisome biogenesis</keyword>
<sequence>MPGRRYLRFLKFVDAFALAFRVLSEQSGGVLAALEFGKWSCLGMYLLLESFTILDSMGVVSTTWAPGLFVEAMRFWFYSLSLGILGGLWELWGLRSYGLAVENVAGADEADEKKSKEREAEEVESRMREKVTLRRKIMKKVVIDACDLFIPGTTTGWLTASPATVGMLSAVSTVLAGADIWRRVQEGQ</sequence>
<protein>
    <submittedName>
        <fullName evidence="5">PEX11 domain protein</fullName>
    </submittedName>
</protein>
<dbReference type="KEGG" id="mbe:MBM_01712"/>
<dbReference type="InterPro" id="IPR008733">
    <property type="entry name" value="PEX11"/>
</dbReference>
<accession>K1WQ65</accession>